<comment type="caution">
    <text evidence="2">The sequence shown here is derived from an EMBL/GenBank/DDBJ whole genome shotgun (WGS) entry which is preliminary data.</text>
</comment>
<gene>
    <name evidence="2" type="ORF">S01H1_33881</name>
</gene>
<evidence type="ECO:0000313" key="2">
    <source>
        <dbReference type="EMBL" id="GAG13489.1"/>
    </source>
</evidence>
<name>X0V5P3_9ZZZZ</name>
<feature type="non-terminal residue" evidence="2">
    <location>
        <position position="272"/>
    </location>
</feature>
<feature type="non-terminal residue" evidence="2">
    <location>
        <position position="1"/>
    </location>
</feature>
<protein>
    <submittedName>
        <fullName evidence="2">Uncharacterized protein</fullName>
    </submittedName>
</protein>
<sequence length="272" mass="29044">HGAAVAGLSGPAMVQQVMNYVAEGQAPVEKLKAVATRGNLDLAENQLVVRAASRDEANKELVGLFGANGWEVLPQEEASAYLRDGRTVTEADGDEVNALGVTGTATLARKSARRRAAAGWYFRAGRNGEDTWVILTDRDNLSRFGGQLAQARVMTVGSDSSEQFRAIERLQHQLRAQAVVKADVSGPAGARARSRPWGRAARETAATDSKDLGETKAGARRAEPDLEPSQKTQVVRGVPAEKAPEAETARIPGDEDAKRMARQRGGAFRSST</sequence>
<proteinExistence type="predicted"/>
<dbReference type="AlphaFoldDB" id="X0V5P3"/>
<evidence type="ECO:0000256" key="1">
    <source>
        <dbReference type="SAM" id="MobiDB-lite"/>
    </source>
</evidence>
<dbReference type="EMBL" id="BARS01021059">
    <property type="protein sequence ID" value="GAG13489.1"/>
    <property type="molecule type" value="Genomic_DNA"/>
</dbReference>
<organism evidence="2">
    <name type="scientific">marine sediment metagenome</name>
    <dbReference type="NCBI Taxonomy" id="412755"/>
    <lineage>
        <taxon>unclassified sequences</taxon>
        <taxon>metagenomes</taxon>
        <taxon>ecological metagenomes</taxon>
    </lineage>
</organism>
<accession>X0V5P3</accession>
<reference evidence="2" key="1">
    <citation type="journal article" date="2014" name="Front. Microbiol.">
        <title>High frequency of phylogenetically diverse reductive dehalogenase-homologous genes in deep subseafloor sedimentary metagenomes.</title>
        <authorList>
            <person name="Kawai M."/>
            <person name="Futagami T."/>
            <person name="Toyoda A."/>
            <person name="Takaki Y."/>
            <person name="Nishi S."/>
            <person name="Hori S."/>
            <person name="Arai W."/>
            <person name="Tsubouchi T."/>
            <person name="Morono Y."/>
            <person name="Uchiyama I."/>
            <person name="Ito T."/>
            <person name="Fujiyama A."/>
            <person name="Inagaki F."/>
            <person name="Takami H."/>
        </authorList>
    </citation>
    <scope>NUCLEOTIDE SEQUENCE</scope>
    <source>
        <strain evidence="2">Expedition CK06-06</strain>
    </source>
</reference>
<feature type="compositionally biased region" description="Basic and acidic residues" evidence="1">
    <location>
        <begin position="242"/>
        <end position="259"/>
    </location>
</feature>
<feature type="region of interest" description="Disordered" evidence="1">
    <location>
        <begin position="186"/>
        <end position="272"/>
    </location>
</feature>